<protein>
    <submittedName>
        <fullName evidence="1">Uncharacterized protein</fullName>
    </submittedName>
</protein>
<reference evidence="2" key="1">
    <citation type="journal article" date="2019" name="Int. J. Syst. Evol. Microbiol.">
        <title>The Global Catalogue of Microorganisms (GCM) 10K type strain sequencing project: providing services to taxonomists for standard genome sequencing and annotation.</title>
        <authorList>
            <consortium name="The Broad Institute Genomics Platform"/>
            <consortium name="The Broad Institute Genome Sequencing Center for Infectious Disease"/>
            <person name="Wu L."/>
            <person name="Ma J."/>
        </authorList>
    </citation>
    <scope>NUCLEOTIDE SEQUENCE [LARGE SCALE GENOMIC DNA]</scope>
    <source>
        <strain evidence="2">JCM 30071</strain>
    </source>
</reference>
<evidence type="ECO:0000313" key="2">
    <source>
        <dbReference type="Proteomes" id="UP000634435"/>
    </source>
</evidence>
<sequence length="154" mass="18274">MNEQTANPYNMMIELGRLIRNTNFEPKDAPDELFNYFSALSQMMEGRSVKEFFSVFPPIKRYEDDGIWNYYATIEEIAEMGTEFTKESFQHLLMKHCYENKYMQCLGLAFMDCTSQLYKRKSGRSIMEEWAIDNCITVYEKRNGEILPKLYTVK</sequence>
<dbReference type="EMBL" id="BMPN01000002">
    <property type="protein sequence ID" value="GGJ51347.1"/>
    <property type="molecule type" value="Genomic_DNA"/>
</dbReference>
<gene>
    <name evidence="1" type="ORF">GCM10007111_11930</name>
</gene>
<dbReference type="Proteomes" id="UP000634435">
    <property type="component" value="Unassembled WGS sequence"/>
</dbReference>
<evidence type="ECO:0000313" key="1">
    <source>
        <dbReference type="EMBL" id="GGJ51347.1"/>
    </source>
</evidence>
<dbReference type="RefSeq" id="WP_188942490.1">
    <property type="nucleotide sequence ID" value="NZ_BMPN01000002.1"/>
</dbReference>
<accession>A0ABQ2DA53</accession>
<organism evidence="1 2">
    <name type="scientific">Virgibacillus kapii</name>
    <dbReference type="NCBI Taxonomy" id="1638645"/>
    <lineage>
        <taxon>Bacteria</taxon>
        <taxon>Bacillati</taxon>
        <taxon>Bacillota</taxon>
        <taxon>Bacilli</taxon>
        <taxon>Bacillales</taxon>
        <taxon>Bacillaceae</taxon>
        <taxon>Virgibacillus</taxon>
    </lineage>
</organism>
<comment type="caution">
    <text evidence="1">The sequence shown here is derived from an EMBL/GenBank/DDBJ whole genome shotgun (WGS) entry which is preliminary data.</text>
</comment>
<name>A0ABQ2DA53_9BACI</name>
<proteinExistence type="predicted"/>
<keyword evidence="2" id="KW-1185">Reference proteome</keyword>